<evidence type="ECO:0000256" key="7">
    <source>
        <dbReference type="ARBA" id="ARBA00023054"/>
    </source>
</evidence>
<feature type="domain" description="NB-ARC" evidence="9">
    <location>
        <begin position="181"/>
        <end position="353"/>
    </location>
</feature>
<dbReference type="Gene3D" id="3.40.50.300">
    <property type="entry name" value="P-loop containing nucleotide triphosphate hydrolases"/>
    <property type="match status" value="1"/>
</dbReference>
<accession>A0A0D9XVN5</accession>
<dbReference type="Pfam" id="PF18052">
    <property type="entry name" value="Rx_N"/>
    <property type="match status" value="1"/>
</dbReference>
<dbReference type="SUPFAM" id="SSF52540">
    <property type="entry name" value="P-loop containing nucleoside triphosphate hydrolases"/>
    <property type="match status" value="1"/>
</dbReference>
<keyword evidence="3" id="KW-0677">Repeat</keyword>
<evidence type="ECO:0000313" key="13">
    <source>
        <dbReference type="Proteomes" id="UP000032180"/>
    </source>
</evidence>
<feature type="signal peptide" evidence="8">
    <location>
        <begin position="1"/>
        <end position="18"/>
    </location>
</feature>
<evidence type="ECO:0000259" key="9">
    <source>
        <dbReference type="Pfam" id="PF00931"/>
    </source>
</evidence>
<feature type="domain" description="Disease resistance R13L4/SHOC-2-like LRR" evidence="11">
    <location>
        <begin position="407"/>
        <end position="595"/>
    </location>
</feature>
<dbReference type="eggNOG" id="KOG4658">
    <property type="taxonomic scope" value="Eukaryota"/>
</dbReference>
<dbReference type="FunFam" id="3.40.50.300:FF:001091">
    <property type="entry name" value="Probable disease resistance protein At1g61300"/>
    <property type="match status" value="1"/>
</dbReference>
<sequence>MAEIVLLLAIKKISIALANEVTNQASAQFAKHVVQLKELQGSMGLIMMELDVMHDFLCQMDIQSRGDQVYQRWLQKVRRVAYEMEDIVDEYMHLVGRQRDIGCCFYLKRSFRQPRYVLSLDRIASMVKETGKNLAHLPQVKDRWVTNISDTRNSNYSIVQRSQDLASSSRSLSEEDLVGIEDNKQKLVDWLEDGDTAGCIIVVHGMGGLGKTSLASAVYRKEQGNFDCHAWVSVSQTYTLDDILHRLIYDIFRGQQNAPSNIATMDMTALQDILKSSLEQKKYLIVLDDIWTPQLYHDLLGVLDPNLKGSKIVITTRNANIANLTIPERSLELQCLSEGDSWELFCRKAFLKQHEGPEGLKDLSKKIRLTEDNNQAIISHLHRLRCMIVLDKSTASSRILHVIVENSRYMSVLELSGLPIDKVPDGIGDLFNLRHLGLRGSKVKFLPDSIEKLSNLLTLDLAISEIQELPSGIVKLKKLRHLFADKENDGFGRALQWCNGVRLPKGLEQLIELQTLQALETHDDGCVRHLKVLCQMRSLRISGVRTSYCEGLCQSLHQMKFLSNIDIIASGEDEVLQLNGLIPLPPNLQRLALRGRLAQADKLLGAASTPGDQDHLRILYLSWSHLEDDPLPSLSRWSRPDTAKVDKGVRWRETCIPTRMVS</sequence>
<keyword evidence="7" id="KW-0175">Coiled coil</keyword>
<evidence type="ECO:0000256" key="1">
    <source>
        <dbReference type="ARBA" id="ARBA00008894"/>
    </source>
</evidence>
<evidence type="ECO:0000256" key="5">
    <source>
        <dbReference type="ARBA" id="ARBA00022821"/>
    </source>
</evidence>
<evidence type="ECO:0000313" key="12">
    <source>
        <dbReference type="EnsemblPlants" id="LPERR11G20160.1"/>
    </source>
</evidence>
<reference evidence="13" key="2">
    <citation type="submission" date="2013-12" db="EMBL/GenBank/DDBJ databases">
        <authorList>
            <person name="Yu Y."/>
            <person name="Lee S."/>
            <person name="de Baynast K."/>
            <person name="Wissotski M."/>
            <person name="Liu L."/>
            <person name="Talag J."/>
            <person name="Goicoechea J."/>
            <person name="Angelova A."/>
            <person name="Jetty R."/>
            <person name="Kudrna D."/>
            <person name="Golser W."/>
            <person name="Rivera L."/>
            <person name="Zhang J."/>
            <person name="Wing R."/>
        </authorList>
    </citation>
    <scope>NUCLEOTIDE SEQUENCE</scope>
</reference>
<dbReference type="Pfam" id="PF23598">
    <property type="entry name" value="LRR_14"/>
    <property type="match status" value="1"/>
</dbReference>
<keyword evidence="6" id="KW-0067">ATP-binding</keyword>
<dbReference type="GO" id="GO:0043531">
    <property type="term" value="F:ADP binding"/>
    <property type="evidence" value="ECO:0007669"/>
    <property type="project" value="InterPro"/>
</dbReference>
<dbReference type="PANTHER" id="PTHR36766:SF63">
    <property type="entry name" value="NB-ARC DOMAIN-CONTAINING PROTEIN"/>
    <property type="match status" value="1"/>
</dbReference>
<reference evidence="12" key="3">
    <citation type="submission" date="2015-04" db="UniProtKB">
        <authorList>
            <consortium name="EnsemblPlants"/>
        </authorList>
    </citation>
    <scope>IDENTIFICATION</scope>
</reference>
<dbReference type="GO" id="GO:0006952">
    <property type="term" value="P:defense response"/>
    <property type="evidence" value="ECO:0007669"/>
    <property type="project" value="UniProtKB-KW"/>
</dbReference>
<evidence type="ECO:0000256" key="8">
    <source>
        <dbReference type="SAM" id="SignalP"/>
    </source>
</evidence>
<dbReference type="InterPro" id="IPR055414">
    <property type="entry name" value="LRR_R13L4/SHOC2-like"/>
</dbReference>
<protein>
    <recommendedName>
        <fullName evidence="14">NB-ARC domain-containing protein</fullName>
    </recommendedName>
</protein>
<keyword evidence="13" id="KW-1185">Reference proteome</keyword>
<proteinExistence type="inferred from homology"/>
<dbReference type="HOGENOM" id="CLU_000837_25_4_1"/>
<dbReference type="Gene3D" id="3.80.10.10">
    <property type="entry name" value="Ribonuclease Inhibitor"/>
    <property type="match status" value="1"/>
</dbReference>
<name>A0A0D9XVN5_9ORYZ</name>
<evidence type="ECO:0000256" key="3">
    <source>
        <dbReference type="ARBA" id="ARBA00022737"/>
    </source>
</evidence>
<evidence type="ECO:0000256" key="2">
    <source>
        <dbReference type="ARBA" id="ARBA00022614"/>
    </source>
</evidence>
<comment type="similarity">
    <text evidence="1">Belongs to the disease resistance NB-LRR family.</text>
</comment>
<keyword evidence="5" id="KW-0611">Plant defense</keyword>
<dbReference type="PRINTS" id="PR00364">
    <property type="entry name" value="DISEASERSIST"/>
</dbReference>
<keyword evidence="2" id="KW-0433">Leucine-rich repeat</keyword>
<dbReference type="Proteomes" id="UP000032180">
    <property type="component" value="Chromosome 11"/>
</dbReference>
<evidence type="ECO:0000259" key="11">
    <source>
        <dbReference type="Pfam" id="PF23598"/>
    </source>
</evidence>
<dbReference type="Pfam" id="PF00931">
    <property type="entry name" value="NB-ARC"/>
    <property type="match status" value="1"/>
</dbReference>
<reference evidence="12 13" key="1">
    <citation type="submission" date="2012-08" db="EMBL/GenBank/DDBJ databases">
        <title>Oryza genome evolution.</title>
        <authorList>
            <person name="Wing R.A."/>
        </authorList>
    </citation>
    <scope>NUCLEOTIDE SEQUENCE</scope>
</reference>
<dbReference type="AlphaFoldDB" id="A0A0D9XVN5"/>
<dbReference type="InterPro" id="IPR032675">
    <property type="entry name" value="LRR_dom_sf"/>
</dbReference>
<dbReference type="GO" id="GO:0051707">
    <property type="term" value="P:response to other organism"/>
    <property type="evidence" value="ECO:0007669"/>
    <property type="project" value="UniProtKB-ARBA"/>
</dbReference>
<organism evidence="12 13">
    <name type="scientific">Leersia perrieri</name>
    <dbReference type="NCBI Taxonomy" id="77586"/>
    <lineage>
        <taxon>Eukaryota</taxon>
        <taxon>Viridiplantae</taxon>
        <taxon>Streptophyta</taxon>
        <taxon>Embryophyta</taxon>
        <taxon>Tracheophyta</taxon>
        <taxon>Spermatophyta</taxon>
        <taxon>Magnoliopsida</taxon>
        <taxon>Liliopsida</taxon>
        <taxon>Poales</taxon>
        <taxon>Poaceae</taxon>
        <taxon>BOP clade</taxon>
        <taxon>Oryzoideae</taxon>
        <taxon>Oryzeae</taxon>
        <taxon>Oryzinae</taxon>
        <taxon>Leersia</taxon>
    </lineage>
</organism>
<dbReference type="SUPFAM" id="SSF52047">
    <property type="entry name" value="RNI-like"/>
    <property type="match status" value="1"/>
</dbReference>
<feature type="domain" description="Disease resistance N-terminal" evidence="10">
    <location>
        <begin position="17"/>
        <end position="104"/>
    </location>
</feature>
<keyword evidence="4" id="KW-0547">Nucleotide-binding</keyword>
<dbReference type="EnsemblPlants" id="LPERR11G20160.1">
    <property type="protein sequence ID" value="LPERR11G20160.1"/>
    <property type="gene ID" value="LPERR11G20160"/>
</dbReference>
<dbReference type="Gene3D" id="1.20.5.4130">
    <property type="match status" value="1"/>
</dbReference>
<dbReference type="Gramene" id="LPERR11G20160.1">
    <property type="protein sequence ID" value="LPERR11G20160.1"/>
    <property type="gene ID" value="LPERR11G20160"/>
</dbReference>
<dbReference type="InterPro" id="IPR041118">
    <property type="entry name" value="Rx_N"/>
</dbReference>
<evidence type="ECO:0000256" key="6">
    <source>
        <dbReference type="ARBA" id="ARBA00022840"/>
    </source>
</evidence>
<evidence type="ECO:0000259" key="10">
    <source>
        <dbReference type="Pfam" id="PF18052"/>
    </source>
</evidence>
<dbReference type="InterPro" id="IPR002182">
    <property type="entry name" value="NB-ARC"/>
</dbReference>
<evidence type="ECO:0000256" key="4">
    <source>
        <dbReference type="ARBA" id="ARBA00022741"/>
    </source>
</evidence>
<dbReference type="GO" id="GO:0005524">
    <property type="term" value="F:ATP binding"/>
    <property type="evidence" value="ECO:0007669"/>
    <property type="project" value="UniProtKB-KW"/>
</dbReference>
<evidence type="ECO:0008006" key="14">
    <source>
        <dbReference type="Google" id="ProtNLM"/>
    </source>
</evidence>
<feature type="chain" id="PRO_5002350495" description="NB-ARC domain-containing protein" evidence="8">
    <location>
        <begin position="19"/>
        <end position="662"/>
    </location>
</feature>
<dbReference type="PANTHER" id="PTHR36766">
    <property type="entry name" value="PLANT BROAD-SPECTRUM MILDEW RESISTANCE PROTEIN RPW8"/>
    <property type="match status" value="1"/>
</dbReference>
<dbReference type="STRING" id="77586.A0A0D9XVN5"/>
<keyword evidence="8" id="KW-0732">Signal</keyword>
<dbReference type="InterPro" id="IPR027417">
    <property type="entry name" value="P-loop_NTPase"/>
</dbReference>